<feature type="domain" description="ABC transporter" evidence="6">
    <location>
        <begin position="37"/>
        <end position="279"/>
    </location>
</feature>
<dbReference type="GO" id="GO:0005524">
    <property type="term" value="F:ATP binding"/>
    <property type="evidence" value="ECO:0007669"/>
    <property type="project" value="UniProtKB-KW"/>
</dbReference>
<dbReference type="InterPro" id="IPR013563">
    <property type="entry name" value="Oligopep_ABC_C"/>
</dbReference>
<gene>
    <name evidence="7" type="ORF">HB662_13300</name>
</gene>
<dbReference type="Pfam" id="PF08352">
    <property type="entry name" value="oligo_HPY"/>
    <property type="match status" value="1"/>
</dbReference>
<evidence type="ECO:0000256" key="1">
    <source>
        <dbReference type="ARBA" id="ARBA00004417"/>
    </source>
</evidence>
<keyword evidence="3" id="KW-0813">Transport</keyword>
<dbReference type="SUPFAM" id="SSF52540">
    <property type="entry name" value="P-loop containing nucleoside triphosphate hydrolases"/>
    <property type="match status" value="1"/>
</dbReference>
<evidence type="ECO:0000313" key="8">
    <source>
        <dbReference type="Proteomes" id="UP000765160"/>
    </source>
</evidence>
<sequence>MSASDRQSGEGRAAVNRPLPDQVLVAEGVTKRFDPRLSLGDRIAGALGAQVEKRAVQAVSDVSLSVTAGETLGLVGESGCGKSTLGRMLAGILAPTEGRVLVSGQPPMSGRRKSTTRIQTVFQDPFASLNPRMRIGETIAEGPVTHGLTTRAEAPRMVAEWLARVGLDPAFATRFPHQFSGGQRQRVAIARALAMQPEMLVCDEPVASLDVSIQAQILNLFLDLRRDLGLTCVFISHDLSVVRHVSDRVAIMYLGRIVESGFSRVIYAAPRHPYTQGLLDSVPKLRLDGDAAASFKPIAGELPSPLSPPPGCAFHPRCPKATDICRAERPLLTPREDGALVACHHA</sequence>
<comment type="caution">
    <text evidence="7">The sequence shown here is derived from an EMBL/GenBank/DDBJ whole genome shotgun (WGS) entry which is preliminary data.</text>
</comment>
<dbReference type="NCBIfam" id="TIGR01727">
    <property type="entry name" value="oligo_HPY"/>
    <property type="match status" value="1"/>
</dbReference>
<organism evidence="7 8">
    <name type="scientific">Falsiroseomonas frigidaquae</name>
    <dbReference type="NCBI Taxonomy" id="487318"/>
    <lineage>
        <taxon>Bacteria</taxon>
        <taxon>Pseudomonadati</taxon>
        <taxon>Pseudomonadota</taxon>
        <taxon>Alphaproteobacteria</taxon>
        <taxon>Acetobacterales</taxon>
        <taxon>Roseomonadaceae</taxon>
        <taxon>Falsiroseomonas</taxon>
    </lineage>
</organism>
<evidence type="ECO:0000256" key="4">
    <source>
        <dbReference type="ARBA" id="ARBA00022741"/>
    </source>
</evidence>
<name>A0ABX1F096_9PROT</name>
<keyword evidence="4" id="KW-0547">Nucleotide-binding</keyword>
<dbReference type="Proteomes" id="UP000765160">
    <property type="component" value="Unassembled WGS sequence"/>
</dbReference>
<dbReference type="InterPro" id="IPR027417">
    <property type="entry name" value="P-loop_NTPase"/>
</dbReference>
<dbReference type="PANTHER" id="PTHR43776">
    <property type="entry name" value="TRANSPORT ATP-BINDING PROTEIN"/>
    <property type="match status" value="1"/>
</dbReference>
<reference evidence="7 8" key="1">
    <citation type="submission" date="2020-03" db="EMBL/GenBank/DDBJ databases">
        <title>Roseomonas selenitidurans sp. nov. isolated from soil.</title>
        <authorList>
            <person name="Liu H."/>
        </authorList>
    </citation>
    <scope>NUCLEOTIDE SEQUENCE [LARGE SCALE GENOMIC DNA]</scope>
    <source>
        <strain evidence="7 8">JCM 15073</strain>
    </source>
</reference>
<evidence type="ECO:0000256" key="3">
    <source>
        <dbReference type="ARBA" id="ARBA00022448"/>
    </source>
</evidence>
<dbReference type="InterPro" id="IPR050319">
    <property type="entry name" value="ABC_transp_ATP-bind"/>
</dbReference>
<dbReference type="PROSITE" id="PS00211">
    <property type="entry name" value="ABC_TRANSPORTER_1"/>
    <property type="match status" value="1"/>
</dbReference>
<dbReference type="SMART" id="SM00382">
    <property type="entry name" value="AAA"/>
    <property type="match status" value="1"/>
</dbReference>
<evidence type="ECO:0000256" key="2">
    <source>
        <dbReference type="ARBA" id="ARBA00005417"/>
    </source>
</evidence>
<evidence type="ECO:0000313" key="7">
    <source>
        <dbReference type="EMBL" id="NKE45761.1"/>
    </source>
</evidence>
<comment type="similarity">
    <text evidence="2">Belongs to the ABC transporter superfamily.</text>
</comment>
<evidence type="ECO:0000259" key="6">
    <source>
        <dbReference type="PROSITE" id="PS50893"/>
    </source>
</evidence>
<dbReference type="Pfam" id="PF00005">
    <property type="entry name" value="ABC_tran"/>
    <property type="match status" value="1"/>
</dbReference>
<accession>A0ABX1F096</accession>
<dbReference type="InterPro" id="IPR017871">
    <property type="entry name" value="ABC_transporter-like_CS"/>
</dbReference>
<evidence type="ECO:0000256" key="5">
    <source>
        <dbReference type="ARBA" id="ARBA00022840"/>
    </source>
</evidence>
<dbReference type="CDD" id="cd03257">
    <property type="entry name" value="ABC_NikE_OppD_transporters"/>
    <property type="match status" value="1"/>
</dbReference>
<protein>
    <submittedName>
        <fullName evidence="7">ATP-binding cassette domain-containing protein</fullName>
    </submittedName>
</protein>
<dbReference type="PANTHER" id="PTHR43776:SF7">
    <property type="entry name" value="D,D-DIPEPTIDE TRANSPORT ATP-BINDING PROTEIN DDPF-RELATED"/>
    <property type="match status" value="1"/>
</dbReference>
<dbReference type="RefSeq" id="WP_168050303.1">
    <property type="nucleotide sequence ID" value="NZ_JAATJR010000004.1"/>
</dbReference>
<dbReference type="InterPro" id="IPR003593">
    <property type="entry name" value="AAA+_ATPase"/>
</dbReference>
<keyword evidence="5 7" id="KW-0067">ATP-binding</keyword>
<comment type="subcellular location">
    <subcellularLocation>
        <location evidence="1">Cell inner membrane</location>
        <topology evidence="1">Peripheral membrane protein</topology>
    </subcellularLocation>
</comment>
<dbReference type="Gene3D" id="3.40.50.300">
    <property type="entry name" value="P-loop containing nucleotide triphosphate hydrolases"/>
    <property type="match status" value="1"/>
</dbReference>
<keyword evidence="8" id="KW-1185">Reference proteome</keyword>
<dbReference type="EMBL" id="JAAVTX010000004">
    <property type="protein sequence ID" value="NKE45761.1"/>
    <property type="molecule type" value="Genomic_DNA"/>
</dbReference>
<dbReference type="PROSITE" id="PS50893">
    <property type="entry name" value="ABC_TRANSPORTER_2"/>
    <property type="match status" value="1"/>
</dbReference>
<proteinExistence type="inferred from homology"/>
<dbReference type="InterPro" id="IPR003439">
    <property type="entry name" value="ABC_transporter-like_ATP-bd"/>
</dbReference>